<dbReference type="KEGG" id="salh:HMF8227_01185"/>
<dbReference type="EMBL" id="CP029347">
    <property type="protein sequence ID" value="AWL11666.1"/>
    <property type="molecule type" value="Genomic_DNA"/>
</dbReference>
<dbReference type="AlphaFoldDB" id="A0A2S2E1Z5"/>
<protein>
    <submittedName>
        <fullName evidence="1">Uncharacterized protein</fullName>
    </submittedName>
</protein>
<dbReference type="Proteomes" id="UP000245728">
    <property type="component" value="Chromosome"/>
</dbReference>
<reference evidence="1 2" key="1">
    <citation type="submission" date="2018-05" db="EMBL/GenBank/DDBJ databases">
        <title>Salinimonas sp. HMF8227 Genome sequencing and assembly.</title>
        <authorList>
            <person name="Kang H."/>
            <person name="Kang J."/>
            <person name="Cha I."/>
            <person name="Kim H."/>
            <person name="Joh K."/>
        </authorList>
    </citation>
    <scope>NUCLEOTIDE SEQUENCE [LARGE SCALE GENOMIC DNA]</scope>
    <source>
        <strain evidence="1 2">HMF8227</strain>
    </source>
</reference>
<proteinExistence type="predicted"/>
<dbReference type="RefSeq" id="WP_162558511.1">
    <property type="nucleotide sequence ID" value="NZ_CP029347.1"/>
</dbReference>
<evidence type="ECO:0000313" key="1">
    <source>
        <dbReference type="EMBL" id="AWL11666.1"/>
    </source>
</evidence>
<organism evidence="1 2">
    <name type="scientific">Saliniradius amylolyticus</name>
    <dbReference type="NCBI Taxonomy" id="2183582"/>
    <lineage>
        <taxon>Bacteria</taxon>
        <taxon>Pseudomonadati</taxon>
        <taxon>Pseudomonadota</taxon>
        <taxon>Gammaproteobacteria</taxon>
        <taxon>Alteromonadales</taxon>
        <taxon>Alteromonadaceae</taxon>
        <taxon>Saliniradius</taxon>
    </lineage>
</organism>
<name>A0A2S2E1Z5_9ALTE</name>
<accession>A0A2S2E1Z5</accession>
<gene>
    <name evidence="1" type="ORF">HMF8227_01185</name>
</gene>
<keyword evidence="2" id="KW-1185">Reference proteome</keyword>
<sequence>MRISAVEVVERNGKERLTGLCGDFELWFEFPKGYGLRPRADAFVVAAMLPAMQLGQDIRLPDDLPVCPILLENLKQVQDIFLSWSESLNLSLKPIAVTGGDYQSAPPAKKRVAFFSGGVDGTHTYLKQRAHLDETLFAKGIDIQLDNDPLYQQALERNTAYLARDEMPMRAIATNVRYLGYHHNIGWNRWNGAGLASIALAGGVARCYIASGSSYAEMKIEGTSFVTDPLWSSRQTKIIHDGAEHTRLQKLALIARDPDAVKLLRVCWHDKTYNCGECEKCLRTMAALDVLGIHSDAFPPMTTQAINRIRRLRLYEQSQVANWQELYDKLKRAKQDELSVAIGRALKNYYWRLWLRQLDFLVLRGHFRRLKLRLAK</sequence>
<evidence type="ECO:0000313" key="2">
    <source>
        <dbReference type="Proteomes" id="UP000245728"/>
    </source>
</evidence>